<evidence type="ECO:0000259" key="1">
    <source>
        <dbReference type="Pfam" id="PF01909"/>
    </source>
</evidence>
<dbReference type="SUPFAM" id="SSF81301">
    <property type="entry name" value="Nucleotidyltransferase"/>
    <property type="match status" value="1"/>
</dbReference>
<organism evidence="2 3">
    <name type="scientific">Marinobacter fuscus</name>
    <dbReference type="NCBI Taxonomy" id="2109942"/>
    <lineage>
        <taxon>Bacteria</taxon>
        <taxon>Pseudomonadati</taxon>
        <taxon>Pseudomonadota</taxon>
        <taxon>Gammaproteobacteria</taxon>
        <taxon>Pseudomonadales</taxon>
        <taxon>Marinobacteraceae</taxon>
        <taxon>Marinobacter</taxon>
    </lineage>
</organism>
<dbReference type="CDD" id="cd05403">
    <property type="entry name" value="NT_KNTase_like"/>
    <property type="match status" value="1"/>
</dbReference>
<reference evidence="2 3" key="1">
    <citation type="submission" date="2018-03" db="EMBL/GenBank/DDBJ databases">
        <title>Marinobacter brunus sp. nov., a marine bacterium of Gamma-proteobacteria isolated from the surface seawater of the South China Sea.</title>
        <authorList>
            <person name="Cheng H."/>
            <person name="Wu Y.-H."/>
            <person name="Xamxidin M."/>
            <person name="Xu X.-W."/>
        </authorList>
    </citation>
    <scope>NUCLEOTIDE SEQUENCE [LARGE SCALE GENOMIC DNA]</scope>
    <source>
        <strain evidence="2 3">NH169-3</strain>
    </source>
</reference>
<dbReference type="InterPro" id="IPR043519">
    <property type="entry name" value="NT_sf"/>
</dbReference>
<evidence type="ECO:0000313" key="3">
    <source>
        <dbReference type="Proteomes" id="UP000239866"/>
    </source>
</evidence>
<accession>A0A2T1KBX7</accession>
<evidence type="ECO:0000313" key="2">
    <source>
        <dbReference type="EMBL" id="PSF07560.1"/>
    </source>
</evidence>
<dbReference type="InterPro" id="IPR002934">
    <property type="entry name" value="Polymerase_NTP_transf_dom"/>
</dbReference>
<dbReference type="InterPro" id="IPR052548">
    <property type="entry name" value="Type_VII_TA_antitoxin"/>
</dbReference>
<name>A0A2T1KBX7_9GAMM</name>
<dbReference type="EMBL" id="PXNP01000075">
    <property type="protein sequence ID" value="PSF07560.1"/>
    <property type="molecule type" value="Genomic_DNA"/>
</dbReference>
<dbReference type="RefSeq" id="WP_106762295.1">
    <property type="nucleotide sequence ID" value="NZ_PXNP01000075.1"/>
</dbReference>
<dbReference type="Pfam" id="PF01909">
    <property type="entry name" value="NTP_transf_2"/>
    <property type="match status" value="1"/>
</dbReference>
<dbReference type="PANTHER" id="PTHR33933">
    <property type="entry name" value="NUCLEOTIDYLTRANSFERASE"/>
    <property type="match status" value="1"/>
</dbReference>
<protein>
    <submittedName>
        <fullName evidence="2">DNA polymerase</fullName>
    </submittedName>
</protein>
<dbReference type="OrthoDB" id="9795766at2"/>
<keyword evidence="3" id="KW-1185">Reference proteome</keyword>
<gene>
    <name evidence="2" type="ORF">C7H09_09550</name>
</gene>
<comment type="caution">
    <text evidence="2">The sequence shown here is derived from an EMBL/GenBank/DDBJ whole genome shotgun (WGS) entry which is preliminary data.</text>
</comment>
<dbReference type="PANTHER" id="PTHR33933:SF1">
    <property type="entry name" value="PROTEIN ADENYLYLTRANSFERASE MNTA-RELATED"/>
    <property type="match status" value="1"/>
</dbReference>
<sequence>MKDKKSYSLSDLVAQCDPDAPIPETLLEWDQAAPVGLEQVVMGDQVDIREAVLVFGEKLAGRFDAVQLILFGSRARGDYHDESDADVAVVLAGQPGDFVDTKPEMAGLAFEVLLDTGVLIQALPVWEREWANPEGYSNPGLLQNIVRDGIVLWRAG</sequence>
<dbReference type="Gene3D" id="3.30.460.10">
    <property type="entry name" value="Beta Polymerase, domain 2"/>
    <property type="match status" value="1"/>
</dbReference>
<feature type="domain" description="Polymerase nucleotidyl transferase" evidence="1">
    <location>
        <begin position="65"/>
        <end position="96"/>
    </location>
</feature>
<dbReference type="GO" id="GO:0016779">
    <property type="term" value="F:nucleotidyltransferase activity"/>
    <property type="evidence" value="ECO:0007669"/>
    <property type="project" value="InterPro"/>
</dbReference>
<dbReference type="AlphaFoldDB" id="A0A2T1KBX7"/>
<proteinExistence type="predicted"/>
<dbReference type="Proteomes" id="UP000239866">
    <property type="component" value="Unassembled WGS sequence"/>
</dbReference>